<dbReference type="KEGG" id="sphv:F9278_42360"/>
<dbReference type="InterPro" id="IPR050583">
    <property type="entry name" value="Mycobacterial_A85_antigen"/>
</dbReference>
<dbReference type="InterPro" id="IPR029058">
    <property type="entry name" value="AB_hydrolase_fold"/>
</dbReference>
<evidence type="ECO:0000259" key="1">
    <source>
        <dbReference type="Pfam" id="PF16640"/>
    </source>
</evidence>
<dbReference type="Gene3D" id="3.40.50.1820">
    <property type="entry name" value="alpha/beta hydrolase"/>
    <property type="match status" value="1"/>
</dbReference>
<dbReference type="InterPro" id="IPR013783">
    <property type="entry name" value="Ig-like_fold"/>
</dbReference>
<dbReference type="InterPro" id="IPR000801">
    <property type="entry name" value="Esterase-like"/>
</dbReference>
<dbReference type="PANTHER" id="PTHR48098">
    <property type="entry name" value="ENTEROCHELIN ESTERASE-RELATED"/>
    <property type="match status" value="1"/>
</dbReference>
<dbReference type="Pfam" id="PF16640">
    <property type="entry name" value="Big_3_5"/>
    <property type="match status" value="1"/>
</dbReference>
<organism evidence="2 3">
    <name type="scientific">Streptomyces phaeolivaceus</name>
    <dbReference type="NCBI Taxonomy" id="2653200"/>
    <lineage>
        <taxon>Bacteria</taxon>
        <taxon>Bacillati</taxon>
        <taxon>Actinomycetota</taxon>
        <taxon>Actinomycetes</taxon>
        <taxon>Kitasatosporales</taxon>
        <taxon>Streptomycetaceae</taxon>
        <taxon>Streptomyces</taxon>
    </lineage>
</organism>
<dbReference type="EMBL" id="CP045096">
    <property type="protein sequence ID" value="QFR01736.1"/>
    <property type="molecule type" value="Genomic_DNA"/>
</dbReference>
<feature type="domain" description="Bacterial Ig-like" evidence="1">
    <location>
        <begin position="483"/>
        <end position="562"/>
    </location>
</feature>
<dbReference type="InterPro" id="IPR032109">
    <property type="entry name" value="Big_3_5"/>
</dbReference>
<dbReference type="Proteomes" id="UP000327294">
    <property type="component" value="Chromosome"/>
</dbReference>
<sequence>MSSKRTPSDSVALVPTTVVNVIHRCPRVSRGLKGVGVSRHRLSRVLLSAVLLLGAGITMSSPTAAAQTPKPRPGPEIVHTGSGPTGYSVTFRFDAPAAAKVQIFGQWLFSDAVHSTLTSSAGWTPAQWKPGAFPSYRPNQPPLWSLSDMVRGTDGTWSTTLPLPSGTFNYGFFVNCDSPVLTGCTRLQDPANPTWSGPLTYSQVYVPSDPRFGTEDLSWQAPRRKDTGKLRVITYPSPASTSPPGQHDAVVYTPPGYDPDRRTPYPTLYLSHGMGDDELAWSTQGAANRILDNLYADDKVQPMVVVMTDFNGLGGCGGSAVECYRSDVLDSVIPFVEDNFHVSDRPEDRAFAGLSAGGQRANDLLFNATEEFGYFGSWSLGGAGAPPVADSRWQNPALRTRLGLHVGGGRFDASHMSQGQAMAYQSNLEANDIPFVETTLDGVHSWDVWRRLLRTFVTEVAFKTTHTTLSLKEPTDEGKKRRTAVADVGAATGQPTPPTGHVRFYLDGVGAGHEIGTPQRVHKDGTADLSHLPRLPAGSHTVTAVYSGDDLYRASTSVAVSID</sequence>
<accession>A0A5P8KEM4</accession>
<dbReference type="AlphaFoldDB" id="A0A5P8KEM4"/>
<dbReference type="GO" id="GO:0016747">
    <property type="term" value="F:acyltransferase activity, transferring groups other than amino-acyl groups"/>
    <property type="evidence" value="ECO:0007669"/>
    <property type="project" value="TreeGrafter"/>
</dbReference>
<gene>
    <name evidence="2" type="ORF">F9278_42360</name>
</gene>
<evidence type="ECO:0000313" key="3">
    <source>
        <dbReference type="Proteomes" id="UP000327294"/>
    </source>
</evidence>
<dbReference type="GO" id="GO:0005975">
    <property type="term" value="P:carbohydrate metabolic process"/>
    <property type="evidence" value="ECO:0007669"/>
    <property type="project" value="UniProtKB-ARBA"/>
</dbReference>
<proteinExistence type="predicted"/>
<keyword evidence="3" id="KW-1185">Reference proteome</keyword>
<dbReference type="SUPFAM" id="SSF53474">
    <property type="entry name" value="alpha/beta-Hydrolases"/>
    <property type="match status" value="1"/>
</dbReference>
<dbReference type="PANTHER" id="PTHR48098:SF1">
    <property type="entry name" value="DIACYLGLYCEROL ACYLTRANSFERASE_MYCOLYLTRANSFERASE AG85A"/>
    <property type="match status" value="1"/>
</dbReference>
<reference evidence="2 3" key="1">
    <citation type="submission" date="2019-10" db="EMBL/GenBank/DDBJ databases">
        <title>Streptomyces sp. strain GY16 isolated from leaves of Broussonetia papyrifera.</title>
        <authorList>
            <person name="Mo P."/>
        </authorList>
    </citation>
    <scope>NUCLEOTIDE SEQUENCE [LARGE SCALE GENOMIC DNA]</scope>
    <source>
        <strain evidence="2 3">GY16</strain>
    </source>
</reference>
<dbReference type="Pfam" id="PF00756">
    <property type="entry name" value="Esterase"/>
    <property type="match status" value="1"/>
</dbReference>
<dbReference type="Gene3D" id="2.60.40.10">
    <property type="entry name" value="Immunoglobulins"/>
    <property type="match status" value="2"/>
</dbReference>
<name>A0A5P8KEM4_9ACTN</name>
<evidence type="ECO:0000313" key="2">
    <source>
        <dbReference type="EMBL" id="QFR01736.1"/>
    </source>
</evidence>
<protein>
    <recommendedName>
        <fullName evidence="1">Bacterial Ig-like domain-containing protein</fullName>
    </recommendedName>
</protein>